<dbReference type="EMBL" id="CAJVPK010001433">
    <property type="protein sequence ID" value="CAG8586589.1"/>
    <property type="molecule type" value="Genomic_DNA"/>
</dbReference>
<protein>
    <submittedName>
        <fullName evidence="1">21_t:CDS:1</fullName>
    </submittedName>
</protein>
<accession>A0A9N9G7L3</accession>
<feature type="non-terminal residue" evidence="1">
    <location>
        <position position="107"/>
    </location>
</feature>
<name>A0A9N9G7L3_9GLOM</name>
<dbReference type="Proteomes" id="UP000789706">
    <property type="component" value="Unassembled WGS sequence"/>
</dbReference>
<gene>
    <name evidence="1" type="ORF">DEBURN_LOCUS8838</name>
</gene>
<keyword evidence="2" id="KW-1185">Reference proteome</keyword>
<comment type="caution">
    <text evidence="1">The sequence shown here is derived from an EMBL/GenBank/DDBJ whole genome shotgun (WGS) entry which is preliminary data.</text>
</comment>
<sequence length="107" mass="11806">MTSSFAVSEPVSLILDYIPSLESTGTFPCGTGRPMQNLFRVNTPEGSYFCTVMCTFLLSFGHNNTAERHSSPNHMNPTERDSHVCKICPSAFQLSRHFLAPTLSPAH</sequence>
<organism evidence="1 2">
    <name type="scientific">Diversispora eburnea</name>
    <dbReference type="NCBI Taxonomy" id="1213867"/>
    <lineage>
        <taxon>Eukaryota</taxon>
        <taxon>Fungi</taxon>
        <taxon>Fungi incertae sedis</taxon>
        <taxon>Mucoromycota</taxon>
        <taxon>Glomeromycotina</taxon>
        <taxon>Glomeromycetes</taxon>
        <taxon>Diversisporales</taxon>
        <taxon>Diversisporaceae</taxon>
        <taxon>Diversispora</taxon>
    </lineage>
</organism>
<reference evidence="1" key="1">
    <citation type="submission" date="2021-06" db="EMBL/GenBank/DDBJ databases">
        <authorList>
            <person name="Kallberg Y."/>
            <person name="Tangrot J."/>
            <person name="Rosling A."/>
        </authorList>
    </citation>
    <scope>NUCLEOTIDE SEQUENCE</scope>
    <source>
        <strain evidence="1">AZ414A</strain>
    </source>
</reference>
<dbReference type="AlphaFoldDB" id="A0A9N9G7L3"/>
<evidence type="ECO:0000313" key="2">
    <source>
        <dbReference type="Proteomes" id="UP000789706"/>
    </source>
</evidence>
<evidence type="ECO:0000313" key="1">
    <source>
        <dbReference type="EMBL" id="CAG8586589.1"/>
    </source>
</evidence>
<proteinExistence type="predicted"/>